<dbReference type="InterPro" id="IPR033877">
    <property type="entry name" value="Frm2/Hbn1"/>
</dbReference>
<evidence type="ECO:0000259" key="4">
    <source>
        <dbReference type="Pfam" id="PF00881"/>
    </source>
</evidence>
<proteinExistence type="predicted"/>
<dbReference type="PANTHER" id="PTHR43035:SF1">
    <property type="entry name" value="FATTY ACID REPRESSION MUTANT PROTEIN 2-RELATED"/>
    <property type="match status" value="1"/>
</dbReference>
<feature type="domain" description="Nitroreductase" evidence="4">
    <location>
        <begin position="11"/>
        <end position="178"/>
    </location>
</feature>
<keyword evidence="2" id="KW-0963">Cytoplasm</keyword>
<evidence type="ECO:0000256" key="2">
    <source>
        <dbReference type="ARBA" id="ARBA00022490"/>
    </source>
</evidence>
<gene>
    <name evidence="5" type="ORF">HHT355_1797</name>
</gene>
<comment type="subcellular location">
    <subcellularLocation>
        <location evidence="1">Cytoplasm</location>
    </subcellularLocation>
</comment>
<dbReference type="GO" id="GO:0016491">
    <property type="term" value="F:oxidoreductase activity"/>
    <property type="evidence" value="ECO:0007669"/>
    <property type="project" value="UniProtKB-KW"/>
</dbReference>
<dbReference type="EMBL" id="CVTD020000017">
    <property type="protein sequence ID" value="CRZ34997.1"/>
    <property type="molecule type" value="Genomic_DNA"/>
</dbReference>
<evidence type="ECO:0000256" key="1">
    <source>
        <dbReference type="ARBA" id="ARBA00004496"/>
    </source>
</evidence>
<accession>A0A0H5SHL1</accession>
<organism evidence="5 6">
    <name type="scientific">Herbinix hemicellulosilytica</name>
    <dbReference type="NCBI Taxonomy" id="1564487"/>
    <lineage>
        <taxon>Bacteria</taxon>
        <taxon>Bacillati</taxon>
        <taxon>Bacillota</taxon>
        <taxon>Clostridia</taxon>
        <taxon>Lachnospirales</taxon>
        <taxon>Lachnospiraceae</taxon>
        <taxon>Herbinix</taxon>
    </lineage>
</organism>
<dbReference type="InterPro" id="IPR029479">
    <property type="entry name" value="Nitroreductase"/>
</dbReference>
<dbReference type="OrthoDB" id="9810617at2"/>
<name>A0A0H5SHL1_HERHM</name>
<protein>
    <recommendedName>
        <fullName evidence="4">Nitroreductase domain-containing protein</fullName>
    </recommendedName>
</protein>
<evidence type="ECO:0000313" key="5">
    <source>
        <dbReference type="EMBL" id="CRZ34997.1"/>
    </source>
</evidence>
<dbReference type="Gene3D" id="3.40.109.10">
    <property type="entry name" value="NADH Oxidase"/>
    <property type="match status" value="1"/>
</dbReference>
<dbReference type="InterPro" id="IPR000415">
    <property type="entry name" value="Nitroreductase-like"/>
</dbReference>
<dbReference type="PANTHER" id="PTHR43035">
    <property type="entry name" value="FATTY ACID REPRESSION MUTANT PROTEIN 2-RELATED"/>
    <property type="match status" value="1"/>
</dbReference>
<keyword evidence="3" id="KW-0560">Oxidoreductase</keyword>
<dbReference type="Pfam" id="PF00881">
    <property type="entry name" value="Nitroreductase"/>
    <property type="match status" value="1"/>
</dbReference>
<reference evidence="5 6" key="1">
    <citation type="submission" date="2015-06" db="EMBL/GenBank/DDBJ databases">
        <authorList>
            <person name="Wibberg Daniel"/>
        </authorList>
    </citation>
    <scope>NUCLEOTIDE SEQUENCE [LARGE SCALE GENOMIC DNA]</scope>
    <source>
        <strain evidence="5 6">T3/55T</strain>
    </source>
</reference>
<sequence>MKDMNLFQLMEKRRSYYGIEKKSPVSDQEIREIIEHAVKYVPSAFNSQSARVVLLLGENHDALWEITRETLRKIVPADSFASTDAKIDGFKGGYGTVLFFEDEEVIENLQNQYSLYKDNFPVWSLQSSGMLQYTIWLALEGAGFGASLQHYNPLIDDEVKAKWNLPKKWKLIAQMPFGAPTSEPGEKDFAPLESRVKVFS</sequence>
<dbReference type="AlphaFoldDB" id="A0A0H5SHL1"/>
<dbReference type="GO" id="GO:0034599">
    <property type="term" value="P:cellular response to oxidative stress"/>
    <property type="evidence" value="ECO:0007669"/>
    <property type="project" value="InterPro"/>
</dbReference>
<dbReference type="CDD" id="cd02140">
    <property type="entry name" value="Frm2-like"/>
    <property type="match status" value="1"/>
</dbReference>
<dbReference type="RefSeq" id="WP_103203090.1">
    <property type="nucleotide sequence ID" value="NZ_CVTD020000017.1"/>
</dbReference>
<keyword evidence="6" id="KW-1185">Reference proteome</keyword>
<dbReference type="Proteomes" id="UP000236497">
    <property type="component" value="Unassembled WGS sequence"/>
</dbReference>
<dbReference type="SUPFAM" id="SSF55469">
    <property type="entry name" value="FMN-dependent nitroreductase-like"/>
    <property type="match status" value="1"/>
</dbReference>
<evidence type="ECO:0000256" key="3">
    <source>
        <dbReference type="ARBA" id="ARBA00023002"/>
    </source>
</evidence>
<evidence type="ECO:0000313" key="6">
    <source>
        <dbReference type="Proteomes" id="UP000236497"/>
    </source>
</evidence>
<dbReference type="FunFam" id="3.40.109.10:FF:000001">
    <property type="entry name" value="Nitroreductase family"/>
    <property type="match status" value="1"/>
</dbReference>
<dbReference type="GO" id="GO:0005737">
    <property type="term" value="C:cytoplasm"/>
    <property type="evidence" value="ECO:0007669"/>
    <property type="project" value="UniProtKB-SubCell"/>
</dbReference>